<gene>
    <name evidence="2" type="ORF">EJ04DRAFT_274757</name>
</gene>
<dbReference type="Proteomes" id="UP000799444">
    <property type="component" value="Unassembled WGS sequence"/>
</dbReference>
<feature type="transmembrane region" description="Helical" evidence="1">
    <location>
        <begin position="27"/>
        <end position="46"/>
    </location>
</feature>
<dbReference type="AlphaFoldDB" id="A0A9P4QXF9"/>
<name>A0A9P4QXF9_9PLEO</name>
<accession>A0A9P4QXF9</accession>
<feature type="transmembrane region" description="Helical" evidence="1">
    <location>
        <begin position="88"/>
        <end position="110"/>
    </location>
</feature>
<evidence type="ECO:0000313" key="3">
    <source>
        <dbReference type="Proteomes" id="UP000799444"/>
    </source>
</evidence>
<proteinExistence type="predicted"/>
<keyword evidence="3" id="KW-1185">Reference proteome</keyword>
<comment type="caution">
    <text evidence="2">The sequence shown here is derived from an EMBL/GenBank/DDBJ whole genome shotgun (WGS) entry which is preliminary data.</text>
</comment>
<protein>
    <submittedName>
        <fullName evidence="2">Uncharacterized protein</fullName>
    </submittedName>
</protein>
<keyword evidence="1" id="KW-1133">Transmembrane helix</keyword>
<dbReference type="EMBL" id="ML996163">
    <property type="protein sequence ID" value="KAF2733300.1"/>
    <property type="molecule type" value="Genomic_DNA"/>
</dbReference>
<keyword evidence="1" id="KW-0472">Membrane</keyword>
<organism evidence="2 3">
    <name type="scientific">Polyplosphaeria fusca</name>
    <dbReference type="NCBI Taxonomy" id="682080"/>
    <lineage>
        <taxon>Eukaryota</taxon>
        <taxon>Fungi</taxon>
        <taxon>Dikarya</taxon>
        <taxon>Ascomycota</taxon>
        <taxon>Pezizomycotina</taxon>
        <taxon>Dothideomycetes</taxon>
        <taxon>Pleosporomycetidae</taxon>
        <taxon>Pleosporales</taxon>
        <taxon>Tetraplosphaeriaceae</taxon>
        <taxon>Polyplosphaeria</taxon>
    </lineage>
</organism>
<keyword evidence="1" id="KW-0812">Transmembrane</keyword>
<evidence type="ECO:0000313" key="2">
    <source>
        <dbReference type="EMBL" id="KAF2733300.1"/>
    </source>
</evidence>
<reference evidence="2" key="1">
    <citation type="journal article" date="2020" name="Stud. Mycol.">
        <title>101 Dothideomycetes genomes: a test case for predicting lifestyles and emergence of pathogens.</title>
        <authorList>
            <person name="Haridas S."/>
            <person name="Albert R."/>
            <person name="Binder M."/>
            <person name="Bloem J."/>
            <person name="Labutti K."/>
            <person name="Salamov A."/>
            <person name="Andreopoulos B."/>
            <person name="Baker S."/>
            <person name="Barry K."/>
            <person name="Bills G."/>
            <person name="Bluhm B."/>
            <person name="Cannon C."/>
            <person name="Castanera R."/>
            <person name="Culley D."/>
            <person name="Daum C."/>
            <person name="Ezra D."/>
            <person name="Gonzalez J."/>
            <person name="Henrissat B."/>
            <person name="Kuo A."/>
            <person name="Liang C."/>
            <person name="Lipzen A."/>
            <person name="Lutzoni F."/>
            <person name="Magnuson J."/>
            <person name="Mondo S."/>
            <person name="Nolan M."/>
            <person name="Ohm R."/>
            <person name="Pangilinan J."/>
            <person name="Park H.-J."/>
            <person name="Ramirez L."/>
            <person name="Alfaro M."/>
            <person name="Sun H."/>
            <person name="Tritt A."/>
            <person name="Yoshinaga Y."/>
            <person name="Zwiers L.-H."/>
            <person name="Turgeon B."/>
            <person name="Goodwin S."/>
            <person name="Spatafora J."/>
            <person name="Crous P."/>
            <person name="Grigoriev I."/>
        </authorList>
    </citation>
    <scope>NUCLEOTIDE SEQUENCE</scope>
    <source>
        <strain evidence="2">CBS 125425</strain>
    </source>
</reference>
<sequence length="180" mass="19822">MLLWPLGIIAIVARNVFKHFRGTMSNWNGFLFTMLAIAIWALLPFIDHILSVDPTALITDFRVCVASDAQVLAKARNTRLVCFAVREWFVAAAAILLVVYLISCFGAMWLNNKNADTSASRTAALMEASDPGQIQREVVAEPERATPSSARGDDVELAVLRNGVEDVHGEGPERLERARV</sequence>
<evidence type="ECO:0000256" key="1">
    <source>
        <dbReference type="SAM" id="Phobius"/>
    </source>
</evidence>